<sequence>MRKDTVSLYQRIVGCGMSISCFVFFALSLAVPSGYSYGAAACVIFALAGVGLCRHKTWSTELKALCAVMVLMGLIWGLSFDGWWSWTGSDYLFKYWLAALCLGVAYQVGVHAGSAVWGCALGGAGALGIAAYQYLVLGWSKATGHTNAIQYGGIAMYLGIATWAMASFGAWPRRQSLLLWLLGGCGVLASLLSGSRGAWVVAPLLLAVVLGVMWHHGQGRRAMWTAVGAALCVAAMVIPAAGKFEARVDQAMAEVPLYWDHPQQGATTSAGQRLEQWRLALRMGAQRPLTGWGVSGVVVQKQKMVAAGLAHPSVLEYGHAHNEILDMWAKRGLIGVAVLLAFYAIPLAVMWPTRTRLARAPPVQRPALLAVRVAASLLPIAYFGFGWTQVFFAHNSGNIFYLFSLVAFVGCIRWLEKPQGVRPG</sequence>
<feature type="transmembrane region" description="Helical" evidence="5">
    <location>
        <begin position="398"/>
        <end position="415"/>
    </location>
</feature>
<protein>
    <submittedName>
        <fullName evidence="7">O-antigen ligase</fullName>
    </submittedName>
</protein>
<keyword evidence="8" id="KW-1185">Reference proteome</keyword>
<feature type="transmembrane region" description="Helical" evidence="5">
    <location>
        <begin position="92"/>
        <end position="108"/>
    </location>
</feature>
<reference evidence="8" key="1">
    <citation type="submission" date="2016-10" db="EMBL/GenBank/DDBJ databases">
        <authorList>
            <person name="Varghese N."/>
            <person name="Submissions S."/>
        </authorList>
    </citation>
    <scope>NUCLEOTIDE SEQUENCE [LARGE SCALE GENOMIC DNA]</scope>
    <source>
        <strain evidence="8">DSM 25157</strain>
    </source>
</reference>
<dbReference type="AlphaFoldDB" id="A0A1H4CQA0"/>
<dbReference type="InterPro" id="IPR051533">
    <property type="entry name" value="WaaL-like"/>
</dbReference>
<dbReference type="Proteomes" id="UP000199002">
    <property type="component" value="Unassembled WGS sequence"/>
</dbReference>
<evidence type="ECO:0000313" key="7">
    <source>
        <dbReference type="EMBL" id="SEA62534.1"/>
    </source>
</evidence>
<feature type="domain" description="O-antigen ligase-related" evidence="6">
    <location>
        <begin position="186"/>
        <end position="340"/>
    </location>
</feature>
<evidence type="ECO:0000256" key="2">
    <source>
        <dbReference type="ARBA" id="ARBA00022692"/>
    </source>
</evidence>
<evidence type="ECO:0000256" key="1">
    <source>
        <dbReference type="ARBA" id="ARBA00004141"/>
    </source>
</evidence>
<dbReference type="Pfam" id="PF04932">
    <property type="entry name" value="Wzy_C"/>
    <property type="match status" value="1"/>
</dbReference>
<feature type="transmembrane region" description="Helical" evidence="5">
    <location>
        <begin position="115"/>
        <end position="136"/>
    </location>
</feature>
<dbReference type="PANTHER" id="PTHR37422">
    <property type="entry name" value="TEICHURONIC ACID BIOSYNTHESIS PROTEIN TUAE"/>
    <property type="match status" value="1"/>
</dbReference>
<feature type="transmembrane region" description="Helical" evidence="5">
    <location>
        <begin position="369"/>
        <end position="392"/>
    </location>
</feature>
<dbReference type="PANTHER" id="PTHR37422:SF13">
    <property type="entry name" value="LIPOPOLYSACCHARIDE BIOSYNTHESIS PROTEIN PA4999-RELATED"/>
    <property type="match status" value="1"/>
</dbReference>
<name>A0A1H4CQA0_9BURK</name>
<keyword evidence="3 5" id="KW-1133">Transmembrane helix</keyword>
<keyword evidence="2 5" id="KW-0812">Transmembrane</keyword>
<feature type="transmembrane region" description="Helical" evidence="5">
    <location>
        <begin position="12"/>
        <end position="29"/>
    </location>
</feature>
<feature type="transmembrane region" description="Helical" evidence="5">
    <location>
        <begin position="35"/>
        <end position="53"/>
    </location>
</feature>
<dbReference type="InterPro" id="IPR007016">
    <property type="entry name" value="O-antigen_ligase-rel_domated"/>
</dbReference>
<accession>A0A1H4CQA0</accession>
<evidence type="ECO:0000256" key="5">
    <source>
        <dbReference type="SAM" id="Phobius"/>
    </source>
</evidence>
<evidence type="ECO:0000313" key="8">
    <source>
        <dbReference type="Proteomes" id="UP000199002"/>
    </source>
</evidence>
<dbReference type="STRING" id="592050.SAMN05421875_12036"/>
<organism evidence="7 8">
    <name type="scientific">Acidovorax soli</name>
    <dbReference type="NCBI Taxonomy" id="592050"/>
    <lineage>
        <taxon>Bacteria</taxon>
        <taxon>Pseudomonadati</taxon>
        <taxon>Pseudomonadota</taxon>
        <taxon>Betaproteobacteria</taxon>
        <taxon>Burkholderiales</taxon>
        <taxon>Comamonadaceae</taxon>
        <taxon>Acidovorax</taxon>
    </lineage>
</organism>
<dbReference type="GO" id="GO:0016020">
    <property type="term" value="C:membrane"/>
    <property type="evidence" value="ECO:0007669"/>
    <property type="project" value="UniProtKB-SubCell"/>
</dbReference>
<feature type="transmembrane region" description="Helical" evidence="5">
    <location>
        <begin position="65"/>
        <end position="86"/>
    </location>
</feature>
<feature type="transmembrane region" description="Helical" evidence="5">
    <location>
        <begin position="332"/>
        <end position="349"/>
    </location>
</feature>
<evidence type="ECO:0000256" key="4">
    <source>
        <dbReference type="ARBA" id="ARBA00023136"/>
    </source>
</evidence>
<evidence type="ECO:0000259" key="6">
    <source>
        <dbReference type="Pfam" id="PF04932"/>
    </source>
</evidence>
<dbReference type="GO" id="GO:0016874">
    <property type="term" value="F:ligase activity"/>
    <property type="evidence" value="ECO:0007669"/>
    <property type="project" value="UniProtKB-KW"/>
</dbReference>
<feature type="transmembrane region" description="Helical" evidence="5">
    <location>
        <begin position="148"/>
        <end position="170"/>
    </location>
</feature>
<feature type="transmembrane region" description="Helical" evidence="5">
    <location>
        <begin position="222"/>
        <end position="242"/>
    </location>
</feature>
<dbReference type="EMBL" id="FNQJ01000020">
    <property type="protein sequence ID" value="SEA62534.1"/>
    <property type="molecule type" value="Genomic_DNA"/>
</dbReference>
<dbReference type="GeneID" id="34231905"/>
<feature type="transmembrane region" description="Helical" evidence="5">
    <location>
        <begin position="177"/>
        <end position="192"/>
    </location>
</feature>
<proteinExistence type="predicted"/>
<dbReference type="RefSeq" id="WP_092699275.1">
    <property type="nucleotide sequence ID" value="NZ_FNQJ01000020.1"/>
</dbReference>
<gene>
    <name evidence="7" type="ORF">SAMN05421875_12036</name>
</gene>
<evidence type="ECO:0000256" key="3">
    <source>
        <dbReference type="ARBA" id="ARBA00022989"/>
    </source>
</evidence>
<comment type="subcellular location">
    <subcellularLocation>
        <location evidence="1">Membrane</location>
        <topology evidence="1">Multi-pass membrane protein</topology>
    </subcellularLocation>
</comment>
<keyword evidence="7" id="KW-0436">Ligase</keyword>
<keyword evidence="4 5" id="KW-0472">Membrane</keyword>